<reference evidence="4 5" key="1">
    <citation type="submission" date="2015-02" db="EMBL/GenBank/DDBJ databases">
        <title>Genome Sequence of Jannaschia aquimarina DSM28248, a member of the Roseobacter clade.</title>
        <authorList>
            <person name="Voget S."/>
            <person name="Daniel R."/>
        </authorList>
    </citation>
    <scope>NUCLEOTIDE SEQUENCE [LARGE SCALE GENOMIC DNA]</scope>
    <source>
        <strain evidence="4 5">GSW-M26</strain>
    </source>
</reference>
<dbReference type="STRING" id="935700.jaqu_31200"/>
<evidence type="ECO:0000256" key="1">
    <source>
        <dbReference type="SAM" id="MobiDB-lite"/>
    </source>
</evidence>
<dbReference type="RefSeq" id="WP_043919902.1">
    <property type="nucleotide sequence ID" value="NZ_FZPF01000008.1"/>
</dbReference>
<sequence length="2678" mass="262358">MPFQIRSDFATRSSLLGATALAALLVTSPVLADDFRWTGNTNSDYTGESGNWTESSGFPDQGGASGDDVLIRPINSGRDAPVLRSGQTVDNRTVTVRGSTLTINGTLNVTDDDNSTDDFVVEESGGDSGTVIVGGTGTLASDISVTGGELDNRGQVTGDITVTGGRLESSGAVTGAIRVESGGQADIQGGGGTATVSEAVVNAGGTMTIGAATIGTVSDSRDLQNSGGGELTVDGTTVVTDDMRNTDTGSLMTIDSGASLTVGGEFTNRADAVLDIDGDVTATTVQNEDAVLRAGGGTITGALRNQSGGQATVDDALTVTDLVTNTGSGGGTASDLTIAEGQTLTAPSGVLNEDGATLDIDGTIQGTGGADTSVTNDDALTEFGSGAGATITGTLTNQNGGRVQVLGTAEVSGAITNTGENAGGTASEFAVDEGETLTAGGGILNEAGGFLDLDGTVQGSGGADTSVTNDDATMEIGSGAGATLTGTLTNRNGGQVTVVEATEVTGLVTNTGANGGGTASEILVDRDRTLTAGSGILNEAGASLDVNGTVQGTGGAATTVTNDNASVAIGSAPGATITGNVINQNGGQVSAFSNGAVTGGIVSGGADSTVNIASGADLAADIVNESSSAVEVLGRLDGTVTNRLVGSADIDGIVTGQVTNNGAGSILTAGGGTIGDVRNEAGGQATIDDNLQVTGVARNTGTGSSLTINNGVTLTGDVSNEAAGQTTQRGGVTGAVTNDAAAYNLDGATITGTLTNRNGGTATVVGSSTVNGTGTVTNTGLGTTLAVQSGQTLTAGEVRNLDSATLDLDGRIDGDVVNESAFTLDGGRIDGTLTNRNAGDVDVTANSNVTRTVNQGAGSTVDISSGVTLTGDLDTSGSAISTIAGTLSGDLDTSPGGQTNVVGTGIVTGATRNEGTFDSDGDLRGNVTNTNGGQANLGNRVGGSLRNEAGADVTVDGPLNVVSGVTNAGSGSTFEIGAGDVLTTTTLETENQAITRVLNQLVGRLVGRATSETVINGTVTGDVVMEGDLTATGLITGELDIRAGGDAVLSGNLQVDGDTRVRQSGSSLTVGGGTTLTSDVRTANEGLLDVDGTVSGQVRNDGELEAQGIISGLVTNEEDGVASATGPLALNGGLQNDGSFTVQTGTTSVTSVTQNATGSLSVENGAELSVAAGTAVLDNAGEVRNAGTLSVSRVENRAGGDFIQEATGSTDTLVNAGDADLAGTLGTFTNRNGGSAETTGTLTVTTLTNETGAEFTVGNGTTTATTITNTGTITVSDGAALTRPVGSITNDGTLNLSGTVNTTQLLNRGTLNATTTGVVAGDLLTSGNADLAGRVNGAFSNTGTAETVGNLTLGGTAQNSGGFVISGGDTVTNSAGAFVNTGTATVDGVLTGALDNRNGLTLSGRVGGTLGNSGTISVTGDSTVVGALSNGASGRITIDDGATLEAQAGLDNANQLTIDGTLDGDLTNASRTTLAGGDVEGRVTNQAGATLTSSGASAITGPVTNAGTLNVTGGTLEAGSGVINNNALTISDGATLDGAVTNTSNLTVAGTVGALTLNGGVANVTGTVDGQTTVRNGARLDVAGAALQGGTTVDAGALVNIDGDTSVAGSLTNRGTIDGTTSGSVLNLNVRDTFTNEGTVRNDGGSETFVVDAGTFVLSDTSVVSGNVELRGAIRNEGTIVYNEDTELFGNLENAPGGDIDVSAELDATGRFISNEGTFDVTGTGSVVGVETFTTAGSGVTTIAAGGVIEGGEVVNQSAGSGPIPGLSNAGTIDADLSNEAGATAVSTGIITGDVANEGTLTAGGTIGGQLTGAGETELSGNLTVAGGVATAGDLTVASGQTLTTPSVTMRSGGALNLDGTVAGSVTGEAGSGLTINDGTVTGNLVVGGTGALSGSIGGNATVATGADLTFGGATSIGGVLNTGGTTTIAAATSVENGVTNSGTLAVNAALDGDVESDGTLTFGAGSSVSGSVNVQGGTAVASGDLSVGSVVAVAASGDLTVAGDLTGNLLNTGTAVLDGDVTGNVTSTGTTTFTGPATVDGSLGVDNGMTTGSVLAVTNGVSVGANGMLTADTLLGSVTNAGVAEFDEVRGDVLNTGSRFAASTVGGDLIDQAGTLDFDGDLTVGGRLETSTDLDIGTGEVIRAGSALLSGQVDLAGRLEGDFTTTGALSFASASSRVQGSLTNRGTLDATNGGIVTGTLGGDGTVDLVDGAVGDVLTVGALAGDDTRLSFDIDLSGDAASPADAADRIQVATGGITGSFIVSLNPVGDLNLGDLAEDVVLIEANGSGPTNYSFTLDSDGPVLDDGRIIYTLNQASDGSLLLVDQISPLIAAVASNVALTQSLIGSLVNRPTSPYVVGYALEQEDPCGTGLWSRATAGAADVSGDTSDSVNRLSAEIDVDYAGIQLGGDFACFQGYFGGWDLAFGGIGGLNSGTTSQPVLQLSGTTSDGAPALRTVTESDFDQAYLGLYVSAARGPLFADLQIRQEKTDFVFNNNAAEGSLLSLDDAELETSSTTISGSVSRAFSLGESGWTVVPTGGFSITKTGGETLQFSDENTTLELDDQTLKLGFVGTTLSRTQVAESGKWLANYFATGTYYNDFSGSLTSTFESVDQNGDPFVEELSSDPLGSYGELSVGLNYVRILDGTRGKQFNASARLDARKSGNLSSVGLTAQARWQF</sequence>
<comment type="caution">
    <text evidence="4">The sequence shown here is derived from an EMBL/GenBank/DDBJ whole genome shotgun (WGS) entry which is preliminary data.</text>
</comment>
<dbReference type="Proteomes" id="UP000032232">
    <property type="component" value="Unassembled WGS sequence"/>
</dbReference>
<evidence type="ECO:0000259" key="3">
    <source>
        <dbReference type="PROSITE" id="PS51208"/>
    </source>
</evidence>
<evidence type="ECO:0000313" key="4">
    <source>
        <dbReference type="EMBL" id="KIT15151.1"/>
    </source>
</evidence>
<dbReference type="OrthoDB" id="7779033at2"/>
<feature type="chain" id="PRO_5002229805" description="Autotransporter domain-containing protein" evidence="2">
    <location>
        <begin position="33"/>
        <end position="2678"/>
    </location>
</feature>
<dbReference type="Gene3D" id="2.160.20.20">
    <property type="match status" value="2"/>
</dbReference>
<dbReference type="InterPro" id="IPR012332">
    <property type="entry name" value="Autotransporter_pectin_lyase_C"/>
</dbReference>
<name>A0A0D1EE00_9RHOB</name>
<evidence type="ECO:0000256" key="2">
    <source>
        <dbReference type="SAM" id="SignalP"/>
    </source>
</evidence>
<proteinExistence type="predicted"/>
<accession>A0A0D1EE00</accession>
<keyword evidence="5" id="KW-1185">Reference proteome</keyword>
<feature type="signal peptide" evidence="2">
    <location>
        <begin position="1"/>
        <end position="32"/>
    </location>
</feature>
<protein>
    <recommendedName>
        <fullName evidence="3">Autotransporter domain-containing protein</fullName>
    </recommendedName>
</protein>
<dbReference type="SUPFAM" id="SSF103515">
    <property type="entry name" value="Autotransporter"/>
    <property type="match status" value="1"/>
</dbReference>
<dbReference type="InterPro" id="IPR005546">
    <property type="entry name" value="Autotransporte_beta"/>
</dbReference>
<dbReference type="SUPFAM" id="SSF51126">
    <property type="entry name" value="Pectin lyase-like"/>
    <property type="match status" value="1"/>
</dbReference>
<feature type="domain" description="Autotransporter" evidence="3">
    <location>
        <begin position="2365"/>
        <end position="2678"/>
    </location>
</feature>
<keyword evidence="2" id="KW-0732">Signal</keyword>
<feature type="compositionally biased region" description="Polar residues" evidence="1">
    <location>
        <begin position="44"/>
        <end position="58"/>
    </location>
</feature>
<feature type="region of interest" description="Disordered" evidence="1">
    <location>
        <begin position="44"/>
        <end position="66"/>
    </location>
</feature>
<dbReference type="EMBL" id="JYFE01000059">
    <property type="protein sequence ID" value="KIT15151.1"/>
    <property type="molecule type" value="Genomic_DNA"/>
</dbReference>
<dbReference type="PROSITE" id="PS51208">
    <property type="entry name" value="AUTOTRANSPORTER"/>
    <property type="match status" value="1"/>
</dbReference>
<organism evidence="4 5">
    <name type="scientific">Jannaschia aquimarina</name>
    <dbReference type="NCBI Taxonomy" id="935700"/>
    <lineage>
        <taxon>Bacteria</taxon>
        <taxon>Pseudomonadati</taxon>
        <taxon>Pseudomonadota</taxon>
        <taxon>Alphaproteobacteria</taxon>
        <taxon>Rhodobacterales</taxon>
        <taxon>Roseobacteraceae</taxon>
        <taxon>Jannaschia</taxon>
    </lineage>
</organism>
<evidence type="ECO:0000313" key="5">
    <source>
        <dbReference type="Proteomes" id="UP000032232"/>
    </source>
</evidence>
<dbReference type="InterPro" id="IPR011050">
    <property type="entry name" value="Pectin_lyase_fold/virulence"/>
</dbReference>
<gene>
    <name evidence="4" type="ORF">jaqu_31200</name>
</gene>
<dbReference type="PATRIC" id="fig|935700.4.peg.3223"/>
<dbReference type="InterPro" id="IPR036709">
    <property type="entry name" value="Autotransporte_beta_dom_sf"/>
</dbReference>